<proteinExistence type="predicted"/>
<dbReference type="Proteomes" id="UP000569092">
    <property type="component" value="Unassembled WGS sequence"/>
</dbReference>
<evidence type="ECO:0000313" key="2">
    <source>
        <dbReference type="Proteomes" id="UP000569092"/>
    </source>
</evidence>
<organism evidence="1 2">
    <name type="scientific">Tunturiibacter lichenicola</name>
    <dbReference type="NCBI Taxonomy" id="2051959"/>
    <lineage>
        <taxon>Bacteria</taxon>
        <taxon>Pseudomonadati</taxon>
        <taxon>Acidobacteriota</taxon>
        <taxon>Terriglobia</taxon>
        <taxon>Terriglobales</taxon>
        <taxon>Acidobacteriaceae</taxon>
        <taxon>Tunturiibacter</taxon>
    </lineage>
</organism>
<gene>
    <name evidence="1" type="ORF">HDF10_001880</name>
</gene>
<sequence>MPSLFRHSLSGHSPHPSYSLLRASLLPAAFLLPLALAGCSRPAIPSIPNVAAQNALAAEHQQENNLARQQMELIPPPSKTRYMAVKSLNLWENPYLTVQGEMATLHVVVADGNTSGLGVGGMLRPIGARRRDLNVRVIDLPTALNAIPENSWPYGRVVAVEEAHEVPVKARPEVRRNMEAVIKTLNDLGVVVYEWSDNGRS</sequence>
<accession>A0A7W8J775</accession>
<evidence type="ECO:0000313" key="1">
    <source>
        <dbReference type="EMBL" id="MBB5343905.1"/>
    </source>
</evidence>
<dbReference type="AlphaFoldDB" id="A0A7W8J775"/>
<comment type="caution">
    <text evidence="1">The sequence shown here is derived from an EMBL/GenBank/DDBJ whole genome shotgun (WGS) entry which is preliminary data.</text>
</comment>
<reference evidence="1 2" key="1">
    <citation type="submission" date="2020-08" db="EMBL/GenBank/DDBJ databases">
        <title>Genomic Encyclopedia of Type Strains, Phase IV (KMG-V): Genome sequencing to study the core and pangenomes of soil and plant-associated prokaryotes.</title>
        <authorList>
            <person name="Whitman W."/>
        </authorList>
    </citation>
    <scope>NUCLEOTIDE SEQUENCE [LARGE SCALE GENOMIC DNA]</scope>
    <source>
        <strain evidence="1 2">M8US30</strain>
    </source>
</reference>
<protein>
    <submittedName>
        <fullName evidence="1">Uncharacterized protein</fullName>
    </submittedName>
</protein>
<name>A0A7W8J775_9BACT</name>
<dbReference type="EMBL" id="JACHDZ010000002">
    <property type="protein sequence ID" value="MBB5343905.1"/>
    <property type="molecule type" value="Genomic_DNA"/>
</dbReference>